<dbReference type="Proteomes" id="UP000058012">
    <property type="component" value="Unassembled WGS sequence"/>
</dbReference>
<reference evidence="1 2" key="1">
    <citation type="submission" date="2015-10" db="EMBL/GenBank/DDBJ databases">
        <title>Draft genome sequence of Novosphingobium fuchskuhlense DSM 25065 isolated from a surface water sample of the southwest basin of Lake Grosse Fuchskuhle.</title>
        <authorList>
            <person name="Ruckert C."/>
            <person name="Winkler A."/>
            <person name="Glaeser J."/>
            <person name="Grossart H.-P."/>
            <person name="Kalinowski J."/>
            <person name="Glaeser S."/>
        </authorList>
    </citation>
    <scope>NUCLEOTIDE SEQUENCE [LARGE SCALE GENOMIC DNA]</scope>
    <source>
        <strain evidence="1 2">FNE08-7</strain>
    </source>
</reference>
<dbReference type="STRING" id="1117702.AQZ52_04365"/>
<gene>
    <name evidence="1" type="ORF">AQZ52_04365</name>
</gene>
<protein>
    <submittedName>
        <fullName evidence="1">Uncharacterized protein</fullName>
    </submittedName>
</protein>
<keyword evidence="2" id="KW-1185">Reference proteome</keyword>
<accession>A0A117UX61</accession>
<dbReference type="EMBL" id="LLZS01000003">
    <property type="protein sequence ID" value="KUR72486.1"/>
    <property type="molecule type" value="Genomic_DNA"/>
</dbReference>
<comment type="caution">
    <text evidence="1">The sequence shown here is derived from an EMBL/GenBank/DDBJ whole genome shotgun (WGS) entry which is preliminary data.</text>
</comment>
<dbReference type="PROSITE" id="PS51318">
    <property type="entry name" value="TAT"/>
    <property type="match status" value="1"/>
</dbReference>
<organism evidence="1 2">
    <name type="scientific">Novosphingobium fuchskuhlense</name>
    <dbReference type="NCBI Taxonomy" id="1117702"/>
    <lineage>
        <taxon>Bacteria</taxon>
        <taxon>Pseudomonadati</taxon>
        <taxon>Pseudomonadota</taxon>
        <taxon>Alphaproteobacteria</taxon>
        <taxon>Sphingomonadales</taxon>
        <taxon>Sphingomonadaceae</taxon>
        <taxon>Novosphingobium</taxon>
    </lineage>
</organism>
<evidence type="ECO:0000313" key="2">
    <source>
        <dbReference type="Proteomes" id="UP000058012"/>
    </source>
</evidence>
<dbReference type="RefSeq" id="WP_067906703.1">
    <property type="nucleotide sequence ID" value="NZ_KQ954244.1"/>
</dbReference>
<dbReference type="AlphaFoldDB" id="A0A117UX61"/>
<proteinExistence type="predicted"/>
<dbReference type="InterPro" id="IPR006311">
    <property type="entry name" value="TAT_signal"/>
</dbReference>
<sequence>MKGPVISRRKAMAGMAGAGGALGASFGPVLAQDSLAGGRTPTLLLIDARQTDPATLAMVEQLYPAQRYEVLGQEPVRAWRDGLEAAVRKAGATHVIGRWDTVYVLSMLGREASLRMSIRQLGHSTFCLTLSTKA</sequence>
<name>A0A117UX61_9SPHN</name>
<evidence type="ECO:0000313" key="1">
    <source>
        <dbReference type="EMBL" id="KUR72486.1"/>
    </source>
</evidence>